<evidence type="ECO:0000313" key="3">
    <source>
        <dbReference type="Proteomes" id="UP000030641"/>
    </source>
</evidence>
<keyword evidence="3" id="KW-1185">Reference proteome</keyword>
<sequence length="693" mass="77913">MATTNPFAHYAGMQNSFLNNQLQQLPRELYDDIMDRADDFKPVKTAPIPLDPSKDASIAPSDGSSPFLNLPCELRRAIFSHLLPEKGKIIEPSQASTGVEAEAQVPTRTISAAAPMVVFGTNPVAALQQGPPPPVPWTAVPAWTQQPAFAAFAPLPSATWFVTPTIAHPTTSPAKISRVEQKPHLSLHDALVLNKQIASEILVMLYDERTFAINVHEGIFDGGVEFLNSGLQRLQYREHFTQVRFKRFESPNDPFGFSRIKRLLIRVYPAKEGVSEHQASRHDAMHTHFMLRALVKLLKKDDRFGLNCLRIRFVEPQHTSWRPHPWQNAANSFPRCTSIHGVPNIEVILRALIELRQVQTAICELPVGLYRDKGLKDFVDRIQGVVTGKLSPVAMDDELTSKIEGARDMLDDWIHAVLFATKTSKDMSSSLEDSDFHNVQNVNYVDYYPDEDDYFELPERRLAEEVDTRESNPVLNDLYEEHITSNEDLKDNGKGKQEYDDDYDGDDDETQGGSSFSRAATQFLNRHSRRSSLLSSSGSSGGASLLGMVSLEDDDLARAVIHRGISNGTRRTRQVGLNSTERAKLQPVRPSERKERLDTERVDRMLRRRARLEVITISSDYEDDRPPPSSRPIPRSAPLPSISYGFLPDAQTSTPINSTASFQADETTPRTYMFRDDQCLPTFLLHLAMREIS</sequence>
<dbReference type="HOGENOM" id="CLU_397377_0_0_1"/>
<organism evidence="2 3">
    <name type="scientific">Aureobasidium subglaciale (strain EXF-2481)</name>
    <name type="common">Aureobasidium pullulans var. subglaciale</name>
    <dbReference type="NCBI Taxonomy" id="1043005"/>
    <lineage>
        <taxon>Eukaryota</taxon>
        <taxon>Fungi</taxon>
        <taxon>Dikarya</taxon>
        <taxon>Ascomycota</taxon>
        <taxon>Pezizomycotina</taxon>
        <taxon>Dothideomycetes</taxon>
        <taxon>Dothideomycetidae</taxon>
        <taxon>Dothideales</taxon>
        <taxon>Saccotheciaceae</taxon>
        <taxon>Aureobasidium</taxon>
    </lineage>
</organism>
<dbReference type="EMBL" id="KL584752">
    <property type="protein sequence ID" value="KEQ98529.1"/>
    <property type="molecule type" value="Genomic_DNA"/>
</dbReference>
<feature type="region of interest" description="Disordered" evidence="1">
    <location>
        <begin position="618"/>
        <end position="641"/>
    </location>
</feature>
<dbReference type="GeneID" id="25362810"/>
<evidence type="ECO:0008006" key="4">
    <source>
        <dbReference type="Google" id="ProtNLM"/>
    </source>
</evidence>
<dbReference type="AlphaFoldDB" id="A0A074YQT2"/>
<evidence type="ECO:0000313" key="2">
    <source>
        <dbReference type="EMBL" id="KEQ98529.1"/>
    </source>
</evidence>
<name>A0A074YQT2_AURSE</name>
<feature type="compositionally biased region" description="Acidic residues" evidence="1">
    <location>
        <begin position="499"/>
        <end position="510"/>
    </location>
</feature>
<reference evidence="2 3" key="1">
    <citation type="journal article" date="2014" name="BMC Genomics">
        <title>Genome sequencing of four Aureobasidium pullulans varieties: biotechnological potential, stress tolerance, and description of new species.</title>
        <authorList>
            <person name="Gostin Ar C."/>
            <person name="Ohm R.A."/>
            <person name="Kogej T."/>
            <person name="Sonjak S."/>
            <person name="Turk M."/>
            <person name="Zajc J."/>
            <person name="Zalar P."/>
            <person name="Grube M."/>
            <person name="Sun H."/>
            <person name="Han J."/>
            <person name="Sharma A."/>
            <person name="Chiniquy J."/>
            <person name="Ngan C.Y."/>
            <person name="Lipzen A."/>
            <person name="Barry K."/>
            <person name="Grigoriev I.V."/>
            <person name="Gunde-Cimerman N."/>
        </authorList>
    </citation>
    <scope>NUCLEOTIDE SEQUENCE [LARGE SCALE GENOMIC DNA]</scope>
    <source>
        <strain evidence="2 3">EXF-2481</strain>
    </source>
</reference>
<dbReference type="RefSeq" id="XP_013346671.1">
    <property type="nucleotide sequence ID" value="XM_013491217.1"/>
</dbReference>
<dbReference type="InParanoid" id="A0A074YQT2"/>
<accession>A0A074YQT2</accession>
<feature type="region of interest" description="Disordered" evidence="1">
    <location>
        <begin position="482"/>
        <end position="515"/>
    </location>
</feature>
<protein>
    <recommendedName>
        <fullName evidence="4">F-box domain-containing protein</fullName>
    </recommendedName>
</protein>
<dbReference type="STRING" id="1043005.A0A074YQT2"/>
<dbReference type="Proteomes" id="UP000030641">
    <property type="component" value="Unassembled WGS sequence"/>
</dbReference>
<feature type="compositionally biased region" description="Basic and acidic residues" evidence="1">
    <location>
        <begin position="482"/>
        <end position="498"/>
    </location>
</feature>
<evidence type="ECO:0000256" key="1">
    <source>
        <dbReference type="SAM" id="MobiDB-lite"/>
    </source>
</evidence>
<proteinExistence type="predicted"/>
<dbReference type="OrthoDB" id="3939615at2759"/>
<feature type="compositionally biased region" description="Pro residues" evidence="1">
    <location>
        <begin position="627"/>
        <end position="637"/>
    </location>
</feature>
<gene>
    <name evidence="2" type="ORF">AUEXF2481DRAFT_2466</name>
</gene>
<feature type="region of interest" description="Disordered" evidence="1">
    <location>
        <begin position="570"/>
        <end position="597"/>
    </location>
</feature>